<keyword evidence="2" id="KW-0813">Transport</keyword>
<keyword evidence="3" id="KW-0633">Potassium transport</keyword>
<evidence type="ECO:0000259" key="13">
    <source>
        <dbReference type="Pfam" id="PF00520"/>
    </source>
</evidence>
<evidence type="ECO:0000256" key="9">
    <source>
        <dbReference type="ARBA" id="ARBA00023065"/>
    </source>
</evidence>
<keyword evidence="10 12" id="KW-0472">Membrane</keyword>
<evidence type="ECO:0000256" key="4">
    <source>
        <dbReference type="ARBA" id="ARBA00022692"/>
    </source>
</evidence>
<feature type="transmembrane region" description="Helical" evidence="12">
    <location>
        <begin position="222"/>
        <end position="244"/>
    </location>
</feature>
<dbReference type="SUPFAM" id="SSF81324">
    <property type="entry name" value="Voltage-gated potassium channels"/>
    <property type="match status" value="1"/>
</dbReference>
<dbReference type="AlphaFoldDB" id="A0A1J5QHQ6"/>
<feature type="transmembrane region" description="Helical" evidence="12">
    <location>
        <begin position="163"/>
        <end position="184"/>
    </location>
</feature>
<dbReference type="PANTHER" id="PTHR11537">
    <property type="entry name" value="VOLTAGE-GATED POTASSIUM CHANNEL"/>
    <property type="match status" value="1"/>
</dbReference>
<feature type="transmembrane region" description="Helical" evidence="12">
    <location>
        <begin position="68"/>
        <end position="88"/>
    </location>
</feature>
<dbReference type="EMBL" id="MLJW01002139">
    <property type="protein sequence ID" value="OIQ75525.1"/>
    <property type="molecule type" value="Genomic_DNA"/>
</dbReference>
<name>A0A1J5QHQ6_9ZZZZ</name>
<dbReference type="InterPro" id="IPR028325">
    <property type="entry name" value="VG_K_chnl"/>
</dbReference>
<evidence type="ECO:0000256" key="2">
    <source>
        <dbReference type="ARBA" id="ARBA00022448"/>
    </source>
</evidence>
<reference evidence="14" key="1">
    <citation type="submission" date="2016-10" db="EMBL/GenBank/DDBJ databases">
        <title>Sequence of Gallionella enrichment culture.</title>
        <authorList>
            <person name="Poehlein A."/>
            <person name="Muehling M."/>
            <person name="Daniel R."/>
        </authorList>
    </citation>
    <scope>NUCLEOTIDE SEQUENCE</scope>
</reference>
<evidence type="ECO:0000256" key="12">
    <source>
        <dbReference type="SAM" id="Phobius"/>
    </source>
</evidence>
<evidence type="ECO:0000256" key="5">
    <source>
        <dbReference type="ARBA" id="ARBA00022826"/>
    </source>
</evidence>
<dbReference type="GO" id="GO:0005249">
    <property type="term" value="F:voltage-gated potassium channel activity"/>
    <property type="evidence" value="ECO:0007669"/>
    <property type="project" value="InterPro"/>
</dbReference>
<keyword evidence="6" id="KW-0851">Voltage-gated channel</keyword>
<dbReference type="PRINTS" id="PR00169">
    <property type="entry name" value="KCHANNEL"/>
</dbReference>
<protein>
    <submittedName>
        <fullName evidence="14">Cyclic nucleotide-gated potassium channel</fullName>
    </submittedName>
</protein>
<dbReference type="GO" id="GO:0001508">
    <property type="term" value="P:action potential"/>
    <property type="evidence" value="ECO:0007669"/>
    <property type="project" value="TreeGrafter"/>
</dbReference>
<keyword evidence="5" id="KW-0631">Potassium channel</keyword>
<proteinExistence type="predicted"/>
<dbReference type="Gene3D" id="1.20.120.350">
    <property type="entry name" value="Voltage-gated potassium channels. Chain C"/>
    <property type="match status" value="1"/>
</dbReference>
<keyword evidence="9" id="KW-0406">Ion transport</keyword>
<sequence>MSRPRTASTRLQPIADKGWRATWFRIIYHHDHPDERLFDLTLIALIVLSVLATVLGSVQTIMASLHGVFHGLEWVFTVAFTVEYLLRVSVVKQPLRYMRSFYGIIDLLAILPSYLELILAGSGHLMAIRVLRVLRIFRILKLYEYTRASQQMIDALYSSRSKIFVFLLSVLALTTVFGSIMYLVEGPENGFTSIPRSIYWAIVTMATVGFGDITPKTPLGQFITSGIIIVGYGIIAVPTGIYSAELINRMRQDKPAATGKYPVDCSRCGLHGHDADARYCRRCGEPLPEISND</sequence>
<evidence type="ECO:0000256" key="6">
    <source>
        <dbReference type="ARBA" id="ARBA00022882"/>
    </source>
</evidence>
<dbReference type="PANTHER" id="PTHR11537:SF254">
    <property type="entry name" value="POTASSIUM VOLTAGE-GATED CHANNEL PROTEIN SHAB"/>
    <property type="match status" value="1"/>
</dbReference>
<evidence type="ECO:0000256" key="10">
    <source>
        <dbReference type="ARBA" id="ARBA00023136"/>
    </source>
</evidence>
<evidence type="ECO:0000256" key="8">
    <source>
        <dbReference type="ARBA" id="ARBA00022989"/>
    </source>
</evidence>
<keyword evidence="8 12" id="KW-1133">Transmembrane helix</keyword>
<evidence type="ECO:0000256" key="1">
    <source>
        <dbReference type="ARBA" id="ARBA00004141"/>
    </source>
</evidence>
<dbReference type="InterPro" id="IPR005821">
    <property type="entry name" value="Ion_trans_dom"/>
</dbReference>
<keyword evidence="11 14" id="KW-0407">Ion channel</keyword>
<evidence type="ECO:0000256" key="7">
    <source>
        <dbReference type="ARBA" id="ARBA00022958"/>
    </source>
</evidence>
<evidence type="ECO:0000256" key="11">
    <source>
        <dbReference type="ARBA" id="ARBA00023303"/>
    </source>
</evidence>
<feature type="domain" description="Ion transport" evidence="13">
    <location>
        <begin position="36"/>
        <end position="241"/>
    </location>
</feature>
<keyword evidence="7" id="KW-0630">Potassium</keyword>
<keyword evidence="4 12" id="KW-0812">Transmembrane</keyword>
<evidence type="ECO:0000313" key="14">
    <source>
        <dbReference type="EMBL" id="OIQ75525.1"/>
    </source>
</evidence>
<dbReference type="Gene3D" id="1.10.287.70">
    <property type="match status" value="1"/>
</dbReference>
<comment type="caution">
    <text evidence="14">The sequence shown here is derived from an EMBL/GenBank/DDBJ whole genome shotgun (WGS) entry which is preliminary data.</text>
</comment>
<gene>
    <name evidence="14" type="ORF">GALL_428070</name>
</gene>
<comment type="subcellular location">
    <subcellularLocation>
        <location evidence="1">Membrane</location>
        <topology evidence="1">Multi-pass membrane protein</topology>
    </subcellularLocation>
</comment>
<accession>A0A1J5QHQ6</accession>
<evidence type="ECO:0000256" key="3">
    <source>
        <dbReference type="ARBA" id="ARBA00022538"/>
    </source>
</evidence>
<feature type="transmembrane region" description="Helical" evidence="12">
    <location>
        <begin position="37"/>
        <end position="62"/>
    </location>
</feature>
<dbReference type="GO" id="GO:0008076">
    <property type="term" value="C:voltage-gated potassium channel complex"/>
    <property type="evidence" value="ECO:0007669"/>
    <property type="project" value="InterPro"/>
</dbReference>
<dbReference type="Pfam" id="PF00520">
    <property type="entry name" value="Ion_trans"/>
    <property type="match status" value="1"/>
</dbReference>
<dbReference type="InterPro" id="IPR027359">
    <property type="entry name" value="Volt_channel_dom_sf"/>
</dbReference>
<organism evidence="14">
    <name type="scientific">mine drainage metagenome</name>
    <dbReference type="NCBI Taxonomy" id="410659"/>
    <lineage>
        <taxon>unclassified sequences</taxon>
        <taxon>metagenomes</taxon>
        <taxon>ecological metagenomes</taxon>
    </lineage>
</organism>